<dbReference type="EMBL" id="UINC01084142">
    <property type="protein sequence ID" value="SVC30503.1"/>
    <property type="molecule type" value="Genomic_DNA"/>
</dbReference>
<dbReference type="InterPro" id="IPR050177">
    <property type="entry name" value="Lipid_A_modif_metabolic_enz"/>
</dbReference>
<organism evidence="2">
    <name type="scientific">marine metagenome</name>
    <dbReference type="NCBI Taxonomy" id="408172"/>
    <lineage>
        <taxon>unclassified sequences</taxon>
        <taxon>metagenomes</taxon>
        <taxon>ecological metagenomes</taxon>
    </lineage>
</organism>
<dbReference type="AlphaFoldDB" id="A0A382L3T9"/>
<name>A0A382L3T9_9ZZZZ</name>
<dbReference type="InterPro" id="IPR001509">
    <property type="entry name" value="Epimerase_deHydtase"/>
</dbReference>
<sequence>MKVLVTGASGFVGQNLIAELLIKKFSVKALLLPDEKDKWDKAVEIIHGDIQHIDTLYPAVRDIDLVFHLAAVKGVFNYALYQDININGTKNLVDAIKKVNPNLRRLIFISSQAAAGPCSKNKMLTENDSCNPIDNYGRSKLESEKFLVNQTDIPFTILRIAPIYGPGNNPLSGGDVLYWMTRHKIFLSISPGERYLQMIHIRDAINAIMMAEESEVTSNDTYFITTPEICSWRNMGLKYLQAQNLNGIVLPVNVIVLKFVVLTIKVYRWFKGLSNQGLDEIADYFFHRYWLCSPAKAKKDFGFEAKISLDEGILELVQWYKGRENHS</sequence>
<protein>
    <recommendedName>
        <fullName evidence="1">NAD-dependent epimerase/dehydratase domain-containing protein</fullName>
    </recommendedName>
</protein>
<evidence type="ECO:0000259" key="1">
    <source>
        <dbReference type="Pfam" id="PF01370"/>
    </source>
</evidence>
<dbReference type="PANTHER" id="PTHR43245">
    <property type="entry name" value="BIFUNCTIONAL POLYMYXIN RESISTANCE PROTEIN ARNA"/>
    <property type="match status" value="1"/>
</dbReference>
<feature type="domain" description="NAD-dependent epimerase/dehydratase" evidence="1">
    <location>
        <begin position="3"/>
        <end position="215"/>
    </location>
</feature>
<evidence type="ECO:0000313" key="2">
    <source>
        <dbReference type="EMBL" id="SVC30503.1"/>
    </source>
</evidence>
<dbReference type="Gene3D" id="3.40.50.720">
    <property type="entry name" value="NAD(P)-binding Rossmann-like Domain"/>
    <property type="match status" value="1"/>
</dbReference>
<dbReference type="InterPro" id="IPR036291">
    <property type="entry name" value="NAD(P)-bd_dom_sf"/>
</dbReference>
<proteinExistence type="predicted"/>
<gene>
    <name evidence="2" type="ORF">METZ01_LOCUS283357</name>
</gene>
<dbReference type="Pfam" id="PF01370">
    <property type="entry name" value="Epimerase"/>
    <property type="match status" value="1"/>
</dbReference>
<dbReference type="SUPFAM" id="SSF51735">
    <property type="entry name" value="NAD(P)-binding Rossmann-fold domains"/>
    <property type="match status" value="1"/>
</dbReference>
<accession>A0A382L3T9</accession>
<reference evidence="2" key="1">
    <citation type="submission" date="2018-05" db="EMBL/GenBank/DDBJ databases">
        <authorList>
            <person name="Lanie J.A."/>
            <person name="Ng W.-L."/>
            <person name="Kazmierczak K.M."/>
            <person name="Andrzejewski T.M."/>
            <person name="Davidsen T.M."/>
            <person name="Wayne K.J."/>
            <person name="Tettelin H."/>
            <person name="Glass J.I."/>
            <person name="Rusch D."/>
            <person name="Podicherti R."/>
            <person name="Tsui H.-C.T."/>
            <person name="Winkler M.E."/>
        </authorList>
    </citation>
    <scope>NUCLEOTIDE SEQUENCE</scope>
</reference>